<proteinExistence type="inferred from homology"/>
<dbReference type="GO" id="GO:0032993">
    <property type="term" value="C:protein-DNA complex"/>
    <property type="evidence" value="ECO:0007669"/>
    <property type="project" value="TreeGrafter"/>
</dbReference>
<dbReference type="EMBL" id="JACHMU010000001">
    <property type="protein sequence ID" value="MBB5744398.1"/>
    <property type="molecule type" value="Genomic_DNA"/>
</dbReference>
<protein>
    <submittedName>
        <fullName evidence="6">DNA-binding transcriptional LysR family regulator</fullName>
    </submittedName>
</protein>
<dbReference type="Gene3D" id="3.40.190.10">
    <property type="entry name" value="Periplasmic binding protein-like II"/>
    <property type="match status" value="2"/>
</dbReference>
<dbReference type="SUPFAM" id="SSF46785">
    <property type="entry name" value="Winged helix' DNA-binding domain"/>
    <property type="match status" value="1"/>
</dbReference>
<dbReference type="GO" id="GO:0003677">
    <property type="term" value="F:DNA binding"/>
    <property type="evidence" value="ECO:0007669"/>
    <property type="project" value="UniProtKB-KW"/>
</dbReference>
<evidence type="ECO:0000313" key="6">
    <source>
        <dbReference type="EMBL" id="MBB5744398.1"/>
    </source>
</evidence>
<dbReference type="Proteomes" id="UP000517712">
    <property type="component" value="Unassembled WGS sequence"/>
</dbReference>
<evidence type="ECO:0000259" key="5">
    <source>
        <dbReference type="PROSITE" id="PS50931"/>
    </source>
</evidence>
<evidence type="ECO:0000313" key="7">
    <source>
        <dbReference type="Proteomes" id="UP000517712"/>
    </source>
</evidence>
<dbReference type="Pfam" id="PF00126">
    <property type="entry name" value="HTH_1"/>
    <property type="match status" value="1"/>
</dbReference>
<dbReference type="PANTHER" id="PTHR30346:SF29">
    <property type="entry name" value="LYSR SUBSTRATE-BINDING"/>
    <property type="match status" value="1"/>
</dbReference>
<accession>A0A7W9CEY0</accession>
<comment type="caution">
    <text evidence="6">The sequence shown here is derived from an EMBL/GenBank/DDBJ whole genome shotgun (WGS) entry which is preliminary data.</text>
</comment>
<evidence type="ECO:0000256" key="3">
    <source>
        <dbReference type="ARBA" id="ARBA00023125"/>
    </source>
</evidence>
<sequence length="310" mass="33649">MVDLQRLRAFRMVVQTGSISAAAKSLGYTNSAVSQQVTALQRETGLVLLEKRGRGVVPTASGLAIATGAGRVLEHFRDFEMLTEDLRAGRSGTVQILCFSSANRAWMPSVVATLNDEFSDLRVEVDLVELAARRATDADIEIYIAESTSTRRDPSASDGDTDGYLVEDLLTERYVAVVPSTHPLADRASVSIAELEREPWIDNDHAHGPCREIVLSACTAAGYQPHFRAAAPDYATAFDYVAAGVGVTVVPRLGAFLLPHSVVPIPVSETQVRRRIMLRSKRSMHAHPAVHRAVELIRTAAAAEEQFSIS</sequence>
<comment type="similarity">
    <text evidence="1">Belongs to the LysR transcriptional regulatory family.</text>
</comment>
<dbReference type="Gene3D" id="1.10.10.10">
    <property type="entry name" value="Winged helix-like DNA-binding domain superfamily/Winged helix DNA-binding domain"/>
    <property type="match status" value="1"/>
</dbReference>
<keyword evidence="4" id="KW-0804">Transcription</keyword>
<evidence type="ECO:0000256" key="1">
    <source>
        <dbReference type="ARBA" id="ARBA00009437"/>
    </source>
</evidence>
<organism evidence="6 7">
    <name type="scientific">Microbacterium ginsengiterrae</name>
    <dbReference type="NCBI Taxonomy" id="546115"/>
    <lineage>
        <taxon>Bacteria</taxon>
        <taxon>Bacillati</taxon>
        <taxon>Actinomycetota</taxon>
        <taxon>Actinomycetes</taxon>
        <taxon>Micrococcales</taxon>
        <taxon>Microbacteriaceae</taxon>
        <taxon>Microbacterium</taxon>
    </lineage>
</organism>
<keyword evidence="7" id="KW-1185">Reference proteome</keyword>
<keyword evidence="3 6" id="KW-0238">DNA-binding</keyword>
<keyword evidence="2" id="KW-0805">Transcription regulation</keyword>
<dbReference type="PROSITE" id="PS50931">
    <property type="entry name" value="HTH_LYSR"/>
    <property type="match status" value="1"/>
</dbReference>
<gene>
    <name evidence="6" type="ORF">HD600_002895</name>
</gene>
<dbReference type="RefSeq" id="WP_184284524.1">
    <property type="nucleotide sequence ID" value="NZ_BAAAPG010000001.1"/>
</dbReference>
<evidence type="ECO:0000256" key="4">
    <source>
        <dbReference type="ARBA" id="ARBA00023163"/>
    </source>
</evidence>
<dbReference type="Pfam" id="PF03466">
    <property type="entry name" value="LysR_substrate"/>
    <property type="match status" value="1"/>
</dbReference>
<reference evidence="6 7" key="1">
    <citation type="submission" date="2020-08" db="EMBL/GenBank/DDBJ databases">
        <title>Sequencing the genomes of 1000 actinobacteria strains.</title>
        <authorList>
            <person name="Klenk H.-P."/>
        </authorList>
    </citation>
    <scope>NUCLEOTIDE SEQUENCE [LARGE SCALE GENOMIC DNA]</scope>
    <source>
        <strain evidence="6 7">DSM 24823</strain>
    </source>
</reference>
<dbReference type="AlphaFoldDB" id="A0A7W9CEY0"/>
<dbReference type="InterPro" id="IPR036388">
    <property type="entry name" value="WH-like_DNA-bd_sf"/>
</dbReference>
<name>A0A7W9CEY0_9MICO</name>
<dbReference type="InterPro" id="IPR036390">
    <property type="entry name" value="WH_DNA-bd_sf"/>
</dbReference>
<evidence type="ECO:0000256" key="2">
    <source>
        <dbReference type="ARBA" id="ARBA00023015"/>
    </source>
</evidence>
<dbReference type="InterPro" id="IPR000847">
    <property type="entry name" value="LysR_HTH_N"/>
</dbReference>
<dbReference type="InterPro" id="IPR005119">
    <property type="entry name" value="LysR_subst-bd"/>
</dbReference>
<dbReference type="GO" id="GO:0003700">
    <property type="term" value="F:DNA-binding transcription factor activity"/>
    <property type="evidence" value="ECO:0007669"/>
    <property type="project" value="InterPro"/>
</dbReference>
<dbReference type="PANTHER" id="PTHR30346">
    <property type="entry name" value="TRANSCRIPTIONAL DUAL REGULATOR HCAR-RELATED"/>
    <property type="match status" value="1"/>
</dbReference>
<dbReference type="SUPFAM" id="SSF53850">
    <property type="entry name" value="Periplasmic binding protein-like II"/>
    <property type="match status" value="1"/>
</dbReference>
<feature type="domain" description="HTH lysR-type" evidence="5">
    <location>
        <begin position="2"/>
        <end position="59"/>
    </location>
</feature>